<comment type="subcellular location">
    <subcellularLocation>
        <location evidence="2">Cell membrane</location>
        <topology evidence="2">Multi-pass membrane protein</topology>
    </subcellularLocation>
</comment>
<evidence type="ECO:0000259" key="15">
    <source>
        <dbReference type="PROSITE" id="PS50109"/>
    </source>
</evidence>
<keyword evidence="4" id="KW-1003">Cell membrane</keyword>
<accession>A0ABT1YS68</accession>
<comment type="caution">
    <text evidence="17">The sequence shown here is derived from an EMBL/GenBank/DDBJ whole genome shotgun (WGS) entry which is preliminary data.</text>
</comment>
<dbReference type="SMART" id="SM00304">
    <property type="entry name" value="HAMP"/>
    <property type="match status" value="1"/>
</dbReference>
<gene>
    <name evidence="17" type="ORF">NV381_33015</name>
</gene>
<feature type="domain" description="HAMP" evidence="16">
    <location>
        <begin position="265"/>
        <end position="317"/>
    </location>
</feature>
<evidence type="ECO:0000256" key="8">
    <source>
        <dbReference type="ARBA" id="ARBA00022741"/>
    </source>
</evidence>
<keyword evidence="8" id="KW-0547">Nucleotide-binding</keyword>
<evidence type="ECO:0000256" key="13">
    <source>
        <dbReference type="ARBA" id="ARBA00023136"/>
    </source>
</evidence>
<reference evidence="17 18" key="1">
    <citation type="submission" date="2022-08" db="EMBL/GenBank/DDBJ databases">
        <title>Paenibacillus endoradicis sp. nov., Paenibacillus radicibacter sp. nov and Paenibacillus pararadicis sp. nov., three cold-adapted plant growth-promoting bacteria isolated from root of Larix gmelinii in Great Khingan.</title>
        <authorList>
            <person name="Xue H."/>
        </authorList>
    </citation>
    <scope>NUCLEOTIDE SEQUENCE [LARGE SCALE GENOMIC DNA]</scope>
    <source>
        <strain evidence="17 18">N5-1-1-5</strain>
    </source>
</reference>
<evidence type="ECO:0000256" key="5">
    <source>
        <dbReference type="ARBA" id="ARBA00022553"/>
    </source>
</evidence>
<dbReference type="InterPro" id="IPR003594">
    <property type="entry name" value="HATPase_dom"/>
</dbReference>
<dbReference type="EC" id="2.7.13.3" evidence="3"/>
<proteinExistence type="predicted"/>
<organism evidence="17 18">
    <name type="scientific">Paenibacillus radicis</name>
    <name type="common">ex Xue et al. 2023</name>
    <dbReference type="NCBI Taxonomy" id="2972489"/>
    <lineage>
        <taxon>Bacteria</taxon>
        <taxon>Bacillati</taxon>
        <taxon>Bacillota</taxon>
        <taxon>Bacilli</taxon>
        <taxon>Bacillales</taxon>
        <taxon>Paenibacillaceae</taxon>
        <taxon>Paenibacillus</taxon>
    </lineage>
</organism>
<dbReference type="EMBL" id="JANQBD010000035">
    <property type="protein sequence ID" value="MCR8636021.1"/>
    <property type="molecule type" value="Genomic_DNA"/>
</dbReference>
<dbReference type="Proteomes" id="UP001300012">
    <property type="component" value="Unassembled WGS sequence"/>
</dbReference>
<keyword evidence="9 17" id="KW-0418">Kinase</keyword>
<evidence type="ECO:0000256" key="11">
    <source>
        <dbReference type="ARBA" id="ARBA00022989"/>
    </source>
</evidence>
<dbReference type="InterPro" id="IPR003661">
    <property type="entry name" value="HisK_dim/P_dom"/>
</dbReference>
<evidence type="ECO:0000256" key="10">
    <source>
        <dbReference type="ARBA" id="ARBA00022840"/>
    </source>
</evidence>
<dbReference type="SUPFAM" id="SSF47384">
    <property type="entry name" value="Homodimeric domain of signal transducing histidine kinase"/>
    <property type="match status" value="1"/>
</dbReference>
<evidence type="ECO:0000256" key="3">
    <source>
        <dbReference type="ARBA" id="ARBA00012438"/>
    </source>
</evidence>
<dbReference type="InterPro" id="IPR036890">
    <property type="entry name" value="HATPase_C_sf"/>
</dbReference>
<evidence type="ECO:0000313" key="17">
    <source>
        <dbReference type="EMBL" id="MCR8636021.1"/>
    </source>
</evidence>
<evidence type="ECO:0000256" key="1">
    <source>
        <dbReference type="ARBA" id="ARBA00000085"/>
    </source>
</evidence>
<dbReference type="RefSeq" id="WP_258217562.1">
    <property type="nucleotide sequence ID" value="NZ_JANQBD010000035.1"/>
</dbReference>
<dbReference type="InterPro" id="IPR003660">
    <property type="entry name" value="HAMP_dom"/>
</dbReference>
<evidence type="ECO:0000256" key="14">
    <source>
        <dbReference type="SAM" id="Phobius"/>
    </source>
</evidence>
<dbReference type="CDD" id="cd06225">
    <property type="entry name" value="HAMP"/>
    <property type="match status" value="1"/>
</dbReference>
<keyword evidence="6" id="KW-0808">Transferase</keyword>
<dbReference type="InterPro" id="IPR050398">
    <property type="entry name" value="HssS/ArlS-like"/>
</dbReference>
<evidence type="ECO:0000256" key="9">
    <source>
        <dbReference type="ARBA" id="ARBA00022777"/>
    </source>
</evidence>
<keyword evidence="5" id="KW-0597">Phosphoprotein</keyword>
<name>A0ABT1YS68_9BACL</name>
<evidence type="ECO:0000256" key="7">
    <source>
        <dbReference type="ARBA" id="ARBA00022692"/>
    </source>
</evidence>
<evidence type="ECO:0000256" key="6">
    <source>
        <dbReference type="ARBA" id="ARBA00022679"/>
    </source>
</evidence>
<dbReference type="InterPro" id="IPR005467">
    <property type="entry name" value="His_kinase_dom"/>
</dbReference>
<dbReference type="SMART" id="SM00388">
    <property type="entry name" value="HisKA"/>
    <property type="match status" value="1"/>
</dbReference>
<keyword evidence="10" id="KW-0067">ATP-binding</keyword>
<dbReference type="PROSITE" id="PS50885">
    <property type="entry name" value="HAMP"/>
    <property type="match status" value="1"/>
</dbReference>
<evidence type="ECO:0000256" key="2">
    <source>
        <dbReference type="ARBA" id="ARBA00004651"/>
    </source>
</evidence>
<sequence length="551" mass="62310">MKNVPLALKIWLVITAITLCLFAMLAFLLPWTLKGFFTEQIYDLLLDSQRTVPSEMKSVSITAARPVESIGAVNIVPKDLPNDQQVLQRTKTMASLRVDSMPAGPKTEASSVMHYAETTNERMDELPSETASEPSMVMRVIRTAGQPFTMTLKPPAGPGIQHMVMLNGGLFSNTETTVPIPFAEAIEQDAELQLDAVQTYYRNIDDRTMFYVIRKEELQGQPGFMVSYAWGNYRNDLVMTMFQRLILLMMVLIVVSWIPCLWLSRYLSRPLVLMEQQVGRIAKRDWHEPFVLNRKDEMGRLALAFEAMRERLVRQDKSQQFFLQNISHELKTPVMVIHSYAQSILDGIYPKGTIANSVETIKSEATRLEKRIHDLLYLNKLNYLSARERKVFTFDLSVVIGDCVERLRYRRPELDWEVELPVLEVEGDAEQWGVAIENVLDNQLRYAKAKISITLNPSEEGANGLQDTDQAAASGNTEIRLWNDGPPIEEALKASLFDQFQTGPDGQFGLGLAIAKQILEAHQAKIRVSNESEGAGFIIAPHFDKLENVGK</sequence>
<dbReference type="Pfam" id="PF00512">
    <property type="entry name" value="HisKA"/>
    <property type="match status" value="1"/>
</dbReference>
<feature type="transmembrane region" description="Helical" evidence="14">
    <location>
        <begin position="245"/>
        <end position="264"/>
    </location>
</feature>
<dbReference type="PANTHER" id="PTHR45528:SF1">
    <property type="entry name" value="SENSOR HISTIDINE KINASE CPXA"/>
    <property type="match status" value="1"/>
</dbReference>
<dbReference type="GO" id="GO:0016301">
    <property type="term" value="F:kinase activity"/>
    <property type="evidence" value="ECO:0007669"/>
    <property type="project" value="UniProtKB-KW"/>
</dbReference>
<keyword evidence="7 14" id="KW-0812">Transmembrane</keyword>
<keyword evidence="18" id="KW-1185">Reference proteome</keyword>
<dbReference type="Gene3D" id="1.10.287.130">
    <property type="match status" value="1"/>
</dbReference>
<dbReference type="Gene3D" id="6.10.340.10">
    <property type="match status" value="1"/>
</dbReference>
<dbReference type="Pfam" id="PF02518">
    <property type="entry name" value="HATPase_c"/>
    <property type="match status" value="1"/>
</dbReference>
<feature type="transmembrane region" description="Helical" evidence="14">
    <location>
        <begin position="6"/>
        <end position="29"/>
    </location>
</feature>
<dbReference type="Gene3D" id="3.30.565.10">
    <property type="entry name" value="Histidine kinase-like ATPase, C-terminal domain"/>
    <property type="match status" value="1"/>
</dbReference>
<dbReference type="Pfam" id="PF00672">
    <property type="entry name" value="HAMP"/>
    <property type="match status" value="1"/>
</dbReference>
<dbReference type="SUPFAM" id="SSF55874">
    <property type="entry name" value="ATPase domain of HSP90 chaperone/DNA topoisomerase II/histidine kinase"/>
    <property type="match status" value="1"/>
</dbReference>
<protein>
    <recommendedName>
        <fullName evidence="3">histidine kinase</fullName>
        <ecNumber evidence="3">2.7.13.3</ecNumber>
    </recommendedName>
</protein>
<dbReference type="SUPFAM" id="SSF158472">
    <property type="entry name" value="HAMP domain-like"/>
    <property type="match status" value="1"/>
</dbReference>
<evidence type="ECO:0000256" key="4">
    <source>
        <dbReference type="ARBA" id="ARBA00022475"/>
    </source>
</evidence>
<dbReference type="CDD" id="cd00082">
    <property type="entry name" value="HisKA"/>
    <property type="match status" value="1"/>
</dbReference>
<keyword evidence="11 14" id="KW-1133">Transmembrane helix</keyword>
<evidence type="ECO:0000256" key="12">
    <source>
        <dbReference type="ARBA" id="ARBA00023012"/>
    </source>
</evidence>
<keyword evidence="12" id="KW-0902">Two-component regulatory system</keyword>
<dbReference type="PROSITE" id="PS50109">
    <property type="entry name" value="HIS_KIN"/>
    <property type="match status" value="1"/>
</dbReference>
<keyword evidence="13 14" id="KW-0472">Membrane</keyword>
<evidence type="ECO:0000259" key="16">
    <source>
        <dbReference type="PROSITE" id="PS50885"/>
    </source>
</evidence>
<evidence type="ECO:0000313" key="18">
    <source>
        <dbReference type="Proteomes" id="UP001300012"/>
    </source>
</evidence>
<comment type="catalytic activity">
    <reaction evidence="1">
        <text>ATP + protein L-histidine = ADP + protein N-phospho-L-histidine.</text>
        <dbReference type="EC" id="2.7.13.3"/>
    </reaction>
</comment>
<dbReference type="InterPro" id="IPR036097">
    <property type="entry name" value="HisK_dim/P_sf"/>
</dbReference>
<feature type="domain" description="Histidine kinase" evidence="15">
    <location>
        <begin position="325"/>
        <end position="545"/>
    </location>
</feature>
<dbReference type="SMART" id="SM00387">
    <property type="entry name" value="HATPase_c"/>
    <property type="match status" value="1"/>
</dbReference>
<dbReference type="PANTHER" id="PTHR45528">
    <property type="entry name" value="SENSOR HISTIDINE KINASE CPXA"/>
    <property type="match status" value="1"/>
</dbReference>